<dbReference type="Proteomes" id="UP000636956">
    <property type="component" value="Unassembled WGS sequence"/>
</dbReference>
<comment type="caution">
    <text evidence="4">The sequence shown here is derived from an EMBL/GenBank/DDBJ whole genome shotgun (WGS) entry which is preliminary data.</text>
</comment>
<evidence type="ECO:0000313" key="5">
    <source>
        <dbReference type="Proteomes" id="UP000636956"/>
    </source>
</evidence>
<reference evidence="4" key="2">
    <citation type="submission" date="2020-09" db="EMBL/GenBank/DDBJ databases">
        <authorList>
            <person name="Sun Q."/>
            <person name="Zhou Y."/>
        </authorList>
    </citation>
    <scope>NUCLEOTIDE SEQUENCE</scope>
    <source>
        <strain evidence="4">CGMCC 1.8984</strain>
    </source>
</reference>
<evidence type="ECO:0000259" key="3">
    <source>
        <dbReference type="Pfam" id="PF24837"/>
    </source>
</evidence>
<name>A0A917UTT2_9MICO</name>
<dbReference type="InterPro" id="IPR056303">
    <property type="entry name" value="AMIN-like"/>
</dbReference>
<dbReference type="AlphaFoldDB" id="A0A917UTT2"/>
<reference evidence="4" key="1">
    <citation type="journal article" date="2014" name="Int. J. Syst. Evol. Microbiol.">
        <title>Complete genome sequence of Corynebacterium casei LMG S-19264T (=DSM 44701T), isolated from a smear-ripened cheese.</title>
        <authorList>
            <consortium name="US DOE Joint Genome Institute (JGI-PGF)"/>
            <person name="Walter F."/>
            <person name="Albersmeier A."/>
            <person name="Kalinowski J."/>
            <person name="Ruckert C."/>
        </authorList>
    </citation>
    <scope>NUCLEOTIDE SEQUENCE</scope>
    <source>
        <strain evidence="4">CGMCC 1.8984</strain>
    </source>
</reference>
<organism evidence="4 5">
    <name type="scientific">Agromyces bauzanensis</name>
    <dbReference type="NCBI Taxonomy" id="1308924"/>
    <lineage>
        <taxon>Bacteria</taxon>
        <taxon>Bacillati</taxon>
        <taxon>Actinomycetota</taxon>
        <taxon>Actinomycetes</taxon>
        <taxon>Micrococcales</taxon>
        <taxon>Microbacteriaceae</taxon>
        <taxon>Agromyces</taxon>
    </lineage>
</organism>
<feature type="domain" description="AMIN-like" evidence="3">
    <location>
        <begin position="94"/>
        <end position="217"/>
    </location>
</feature>
<keyword evidence="2" id="KW-0732">Signal</keyword>
<feature type="signal peptide" evidence="2">
    <location>
        <begin position="1"/>
        <end position="36"/>
    </location>
</feature>
<feature type="region of interest" description="Disordered" evidence="1">
    <location>
        <begin position="35"/>
        <end position="82"/>
    </location>
</feature>
<feature type="compositionally biased region" description="Pro residues" evidence="1">
    <location>
        <begin position="48"/>
        <end position="65"/>
    </location>
</feature>
<feature type="compositionally biased region" description="Low complexity" evidence="1">
    <location>
        <begin position="35"/>
        <end position="47"/>
    </location>
</feature>
<dbReference type="EMBL" id="BMMD01000013">
    <property type="protein sequence ID" value="GGJ84708.1"/>
    <property type="molecule type" value="Genomic_DNA"/>
</dbReference>
<evidence type="ECO:0000256" key="2">
    <source>
        <dbReference type="SAM" id="SignalP"/>
    </source>
</evidence>
<proteinExistence type="predicted"/>
<sequence length="219" mass="23197">MRTASRHIRTRSLGRVAATAALVAAAAMSLSACTLAGPEPTPTSTAPPESPPPGTPSPRTTPPQSEPAECPDPGDVGAVEDGFPERLSSLVGIDIRTGSHAPCFERVVIEFAGSGALPGYRVEYRQDPIIDSPRGEPVDVAGDATLVVSAGAWMPNPDGDGYDGPREIVPVNVETILELEQIENFEGMTMWAIGLDRERRFTVETLENPSRLVVDIALD</sequence>
<evidence type="ECO:0000256" key="1">
    <source>
        <dbReference type="SAM" id="MobiDB-lite"/>
    </source>
</evidence>
<dbReference type="Pfam" id="PF24837">
    <property type="entry name" value="AMIN-like"/>
    <property type="match status" value="1"/>
</dbReference>
<gene>
    <name evidence="4" type="ORF">GCM10011372_23770</name>
</gene>
<accession>A0A917UTT2</accession>
<protein>
    <recommendedName>
        <fullName evidence="3">AMIN-like domain-containing protein</fullName>
    </recommendedName>
</protein>
<evidence type="ECO:0000313" key="4">
    <source>
        <dbReference type="EMBL" id="GGJ84708.1"/>
    </source>
</evidence>
<dbReference type="PROSITE" id="PS51257">
    <property type="entry name" value="PROKAR_LIPOPROTEIN"/>
    <property type="match status" value="1"/>
</dbReference>
<keyword evidence="5" id="KW-1185">Reference proteome</keyword>
<feature type="chain" id="PRO_5039694917" description="AMIN-like domain-containing protein" evidence="2">
    <location>
        <begin position="37"/>
        <end position="219"/>
    </location>
</feature>